<dbReference type="PANTHER" id="PTHR43201:SF5">
    <property type="entry name" value="MEDIUM-CHAIN ACYL-COA LIGASE ACSF2, MITOCHONDRIAL"/>
    <property type="match status" value="1"/>
</dbReference>
<sequence length="539" mass="58452">MLSSPEFSSAATIYGAFCRAVEAWRDHEFLHAPAEALGGAAAITLTYGEADRRVQQRTAVYASAGFGPGHRVGLMLANHPEFFIHFLALNAIGASIVPLNEAMRDVELCELVAQADMDLIVTWQAQRSRLAAIAADAMPIGDALADAMPRAQRPSTGFAPDETSEAAMLFTSGTTGKPKGCILSNAYFTGIGALYIGLGGHCAFVPGQDRILTPLPVTHMNALACSFMAAMLSGGCLVQLDRFHASSWWHTVRETGATIVHYLGVMPAILLQRDDAKDAWEGHAIRFAFGAGVDPRHHAVFEERFGFPLIEAWAMSETGAGAWITANHEPRHVGTRCFGRPQEDLEYRLIDENGRDVAVGTAGELLVRASGSDPRRYFFSGYYKDASATEAAWRGGWFHTGDIVRRDHEGSLFFVDRSKNIVRRSGENIAAVEVEGVLMLHDAVRACAVMPVADEIRGEEVMALVETACTGDAEEARDIAAFCLEKLQYFKIPGYIAFVDALPTTASQKLQRGAIRALGRDLLEGGLAHDLRALKRSRG</sequence>
<organism evidence="5 6">
    <name type="scientific">Novosphingobium barchaimii LL02</name>
    <dbReference type="NCBI Taxonomy" id="1114963"/>
    <lineage>
        <taxon>Bacteria</taxon>
        <taxon>Pseudomonadati</taxon>
        <taxon>Pseudomonadota</taxon>
        <taxon>Alphaproteobacteria</taxon>
        <taxon>Sphingomonadales</taxon>
        <taxon>Sphingomonadaceae</taxon>
        <taxon>Novosphingobium</taxon>
    </lineage>
</organism>
<keyword evidence="6" id="KW-1185">Reference proteome</keyword>
<dbReference type="Proteomes" id="UP000052268">
    <property type="component" value="Unassembled WGS sequence"/>
</dbReference>
<proteinExistence type="inferred from homology"/>
<dbReference type="Pfam" id="PF13193">
    <property type="entry name" value="AMP-binding_C"/>
    <property type="match status" value="1"/>
</dbReference>
<dbReference type="PROSITE" id="PS00455">
    <property type="entry name" value="AMP_BINDING"/>
    <property type="match status" value="1"/>
</dbReference>
<dbReference type="EMBL" id="JACU01000007">
    <property type="protein sequence ID" value="KMS53561.1"/>
    <property type="molecule type" value="Genomic_DNA"/>
</dbReference>
<keyword evidence="2 5" id="KW-0436">Ligase</keyword>
<comment type="similarity">
    <text evidence="1">Belongs to the ATP-dependent AMP-binding enzyme family.</text>
</comment>
<comment type="caution">
    <text evidence="5">The sequence shown here is derived from an EMBL/GenBank/DDBJ whole genome shotgun (WGS) entry which is preliminary data.</text>
</comment>
<dbReference type="InterPro" id="IPR042099">
    <property type="entry name" value="ANL_N_sf"/>
</dbReference>
<reference evidence="5 6" key="1">
    <citation type="journal article" date="2015" name="G3 (Bethesda)">
        <title>Insights into Ongoing Evolution of the Hexachlorocyclohexane Catabolic Pathway from Comparative Genomics of Ten Sphingomonadaceae Strains.</title>
        <authorList>
            <person name="Pearce S.L."/>
            <person name="Oakeshott J.G."/>
            <person name="Pandey G."/>
        </authorList>
    </citation>
    <scope>NUCLEOTIDE SEQUENCE [LARGE SCALE GENOMIC DNA]</scope>
    <source>
        <strain evidence="5 6">LL02</strain>
    </source>
</reference>
<evidence type="ECO:0000256" key="2">
    <source>
        <dbReference type="ARBA" id="ARBA00022598"/>
    </source>
</evidence>
<dbReference type="PANTHER" id="PTHR43201">
    <property type="entry name" value="ACYL-COA SYNTHETASE"/>
    <property type="match status" value="1"/>
</dbReference>
<evidence type="ECO:0000313" key="5">
    <source>
        <dbReference type="EMBL" id="KMS53561.1"/>
    </source>
</evidence>
<evidence type="ECO:0000313" key="6">
    <source>
        <dbReference type="Proteomes" id="UP000052268"/>
    </source>
</evidence>
<dbReference type="RefSeq" id="WP_148649427.1">
    <property type="nucleotide sequence ID" value="NZ_KQ130455.1"/>
</dbReference>
<evidence type="ECO:0000256" key="1">
    <source>
        <dbReference type="ARBA" id="ARBA00006432"/>
    </source>
</evidence>
<feature type="domain" description="AMP-dependent synthetase/ligase" evidence="3">
    <location>
        <begin position="22"/>
        <end position="370"/>
    </location>
</feature>
<dbReference type="InterPro" id="IPR020845">
    <property type="entry name" value="AMP-binding_CS"/>
</dbReference>
<name>A0A0J7XNQ5_9SPHN</name>
<gene>
    <name evidence="5" type="ORF">V474_23090</name>
</gene>
<dbReference type="OrthoDB" id="7315605at2"/>
<protein>
    <submittedName>
        <fullName evidence="5">Crotonobetaine/carnitine-CoA ligase</fullName>
    </submittedName>
</protein>
<dbReference type="InterPro" id="IPR000873">
    <property type="entry name" value="AMP-dep_synth/lig_dom"/>
</dbReference>
<dbReference type="Gene3D" id="3.30.300.30">
    <property type="match status" value="1"/>
</dbReference>
<dbReference type="InterPro" id="IPR025110">
    <property type="entry name" value="AMP-bd_C"/>
</dbReference>
<evidence type="ECO:0000259" key="3">
    <source>
        <dbReference type="Pfam" id="PF00501"/>
    </source>
</evidence>
<dbReference type="GO" id="GO:0006631">
    <property type="term" value="P:fatty acid metabolic process"/>
    <property type="evidence" value="ECO:0007669"/>
    <property type="project" value="TreeGrafter"/>
</dbReference>
<dbReference type="SUPFAM" id="SSF56801">
    <property type="entry name" value="Acetyl-CoA synthetase-like"/>
    <property type="match status" value="1"/>
</dbReference>
<dbReference type="AlphaFoldDB" id="A0A0J7XNQ5"/>
<evidence type="ECO:0000259" key="4">
    <source>
        <dbReference type="Pfam" id="PF13193"/>
    </source>
</evidence>
<dbReference type="Pfam" id="PF00501">
    <property type="entry name" value="AMP-binding"/>
    <property type="match status" value="1"/>
</dbReference>
<dbReference type="Gene3D" id="3.40.50.12780">
    <property type="entry name" value="N-terminal domain of ligase-like"/>
    <property type="match status" value="1"/>
</dbReference>
<accession>A0A0J7XNQ5</accession>
<dbReference type="GO" id="GO:0031956">
    <property type="term" value="F:medium-chain fatty acid-CoA ligase activity"/>
    <property type="evidence" value="ECO:0007669"/>
    <property type="project" value="TreeGrafter"/>
</dbReference>
<dbReference type="PATRIC" id="fig|1114963.3.peg.3457"/>
<feature type="domain" description="AMP-binding enzyme C-terminal" evidence="4">
    <location>
        <begin position="433"/>
        <end position="509"/>
    </location>
</feature>
<dbReference type="InterPro" id="IPR045851">
    <property type="entry name" value="AMP-bd_C_sf"/>
</dbReference>